<keyword evidence="17" id="KW-1185">Reference proteome</keyword>
<keyword evidence="9" id="KW-0804">Transcription</keyword>
<evidence type="ECO:0000256" key="6">
    <source>
        <dbReference type="ARBA" id="ARBA00023015"/>
    </source>
</evidence>
<name>A0AAX6HJ69_IRIPA</name>
<evidence type="ECO:0000256" key="3">
    <source>
        <dbReference type="ARBA" id="ARBA00011414"/>
    </source>
</evidence>
<evidence type="ECO:0000259" key="15">
    <source>
        <dbReference type="PROSITE" id="PS51504"/>
    </source>
</evidence>
<comment type="caution">
    <text evidence="16">The sequence shown here is derived from an EMBL/GenBank/DDBJ whole genome shotgun (WGS) entry which is preliminary data.</text>
</comment>
<dbReference type="Gene3D" id="1.10.246.220">
    <property type="match status" value="1"/>
</dbReference>
<protein>
    <submittedName>
        <fullName evidence="16">Single myb histone 4-like</fullName>
    </submittedName>
</protein>
<dbReference type="FunFam" id="1.10.10.60:FF:000168">
    <property type="entry name" value="Telomere repeat-binding factor 1"/>
    <property type="match status" value="1"/>
</dbReference>
<dbReference type="CDD" id="cd11660">
    <property type="entry name" value="SANT_TRF"/>
    <property type="match status" value="1"/>
</dbReference>
<keyword evidence="12" id="KW-0812">Transmembrane</keyword>
<dbReference type="GO" id="GO:0005730">
    <property type="term" value="C:nucleolus"/>
    <property type="evidence" value="ECO:0007669"/>
    <property type="project" value="UniProtKB-SubCell"/>
</dbReference>
<dbReference type="Proteomes" id="UP001140949">
    <property type="component" value="Unassembled WGS sequence"/>
</dbReference>
<dbReference type="InterPro" id="IPR036388">
    <property type="entry name" value="WH-like_DNA-bd_sf"/>
</dbReference>
<dbReference type="InterPro" id="IPR044597">
    <property type="entry name" value="SMH1-6"/>
</dbReference>
<sequence length="296" mass="33223">MGAPKQKWTSEEEEALRAGVEKHGAGKWRFIQKDPEFSQCLAHRTNIDLKDKWRNLSGSSCPREKSRLPKLKGSDATPMSGYPGATVVSPMVEDSVRNSKDGKVKCSEILEAITALREPNGSEIGAICNFIEQRHEVPPNFRRLLGQKLRRLVLQKKIEKVQSNYRLNDTAFATKTPTQKQKDPAIRPSQNSVLCNEVDSIEEASRTAAYKIAEAEAKAFLASEAAKEAEKVLKMFEDTDSLRLFAEEVVERCKSRGLSLLYTIYIVIVLYVVLMLCDIIGSRGEIVFFTSSKHSR</sequence>
<dbReference type="SUPFAM" id="SSF46689">
    <property type="entry name" value="Homeodomain-like"/>
    <property type="match status" value="1"/>
</dbReference>
<dbReference type="EMBL" id="JANAVB010009199">
    <property type="protein sequence ID" value="KAJ6840657.1"/>
    <property type="molecule type" value="Genomic_DNA"/>
</dbReference>
<dbReference type="InterPro" id="IPR017930">
    <property type="entry name" value="Myb_dom"/>
</dbReference>
<dbReference type="InterPro" id="IPR036390">
    <property type="entry name" value="WH_DNA-bd_sf"/>
</dbReference>
<comment type="subcellular location">
    <subcellularLocation>
        <location evidence="1">Chromosome</location>
        <location evidence="1">Telomere</location>
    </subcellularLocation>
    <subcellularLocation>
        <location evidence="2">Nucleus</location>
        <location evidence="2">Nucleolus</location>
    </subcellularLocation>
</comment>
<keyword evidence="4" id="KW-0158">Chromosome</keyword>
<dbReference type="InterPro" id="IPR009057">
    <property type="entry name" value="Homeodomain-like_sf"/>
</dbReference>
<dbReference type="PROSITE" id="PS51294">
    <property type="entry name" value="HTH_MYB"/>
    <property type="match status" value="1"/>
</dbReference>
<keyword evidence="5" id="KW-0779">Telomere</keyword>
<dbReference type="Pfam" id="PF00249">
    <property type="entry name" value="Myb_DNA-binding"/>
    <property type="match status" value="1"/>
</dbReference>
<evidence type="ECO:0000256" key="7">
    <source>
        <dbReference type="ARBA" id="ARBA00023054"/>
    </source>
</evidence>
<dbReference type="InterPro" id="IPR001005">
    <property type="entry name" value="SANT/Myb"/>
</dbReference>
<evidence type="ECO:0000313" key="16">
    <source>
        <dbReference type="EMBL" id="KAJ6840657.1"/>
    </source>
</evidence>
<dbReference type="GO" id="GO:0003691">
    <property type="term" value="F:double-stranded telomeric DNA binding"/>
    <property type="evidence" value="ECO:0007669"/>
    <property type="project" value="InterPro"/>
</dbReference>
<evidence type="ECO:0000259" key="14">
    <source>
        <dbReference type="PROSITE" id="PS51294"/>
    </source>
</evidence>
<evidence type="ECO:0000256" key="10">
    <source>
        <dbReference type="ARBA" id="ARBA00023242"/>
    </source>
</evidence>
<feature type="domain" description="HTH myb-type" evidence="14">
    <location>
        <begin position="1"/>
        <end position="61"/>
    </location>
</feature>
<dbReference type="Gene3D" id="1.10.10.10">
    <property type="entry name" value="Winged helix-like DNA-binding domain superfamily/Winged helix DNA-binding domain"/>
    <property type="match status" value="1"/>
</dbReference>
<organism evidence="16 17">
    <name type="scientific">Iris pallida</name>
    <name type="common">Sweet iris</name>
    <dbReference type="NCBI Taxonomy" id="29817"/>
    <lineage>
        <taxon>Eukaryota</taxon>
        <taxon>Viridiplantae</taxon>
        <taxon>Streptophyta</taxon>
        <taxon>Embryophyta</taxon>
        <taxon>Tracheophyta</taxon>
        <taxon>Spermatophyta</taxon>
        <taxon>Magnoliopsida</taxon>
        <taxon>Liliopsida</taxon>
        <taxon>Asparagales</taxon>
        <taxon>Iridaceae</taxon>
        <taxon>Iridoideae</taxon>
        <taxon>Irideae</taxon>
        <taxon>Iris</taxon>
    </lineage>
</organism>
<dbReference type="PROSITE" id="PS50090">
    <property type="entry name" value="MYB_LIKE"/>
    <property type="match status" value="1"/>
</dbReference>
<dbReference type="Pfam" id="PF00538">
    <property type="entry name" value="Linker_histone"/>
    <property type="match status" value="1"/>
</dbReference>
<dbReference type="AlphaFoldDB" id="A0AAX6HJ69"/>
<feature type="region of interest" description="Disordered" evidence="11">
    <location>
        <begin position="58"/>
        <end position="86"/>
    </location>
</feature>
<proteinExistence type="predicted"/>
<dbReference type="InterPro" id="IPR005818">
    <property type="entry name" value="Histone_H1/H5_H15"/>
</dbReference>
<gene>
    <name evidence="16" type="ORF">M6B38_117995</name>
</gene>
<comment type="subunit">
    <text evidence="3">Forms a homodimer and heterodimers.</text>
</comment>
<evidence type="ECO:0000256" key="9">
    <source>
        <dbReference type="ARBA" id="ARBA00023163"/>
    </source>
</evidence>
<keyword evidence="8" id="KW-0238">DNA-binding</keyword>
<keyword evidence="10" id="KW-0539">Nucleus</keyword>
<dbReference type="GO" id="GO:0006334">
    <property type="term" value="P:nucleosome assembly"/>
    <property type="evidence" value="ECO:0007669"/>
    <property type="project" value="InterPro"/>
</dbReference>
<evidence type="ECO:0000313" key="17">
    <source>
        <dbReference type="Proteomes" id="UP001140949"/>
    </source>
</evidence>
<keyword evidence="12" id="KW-0472">Membrane</keyword>
<evidence type="ECO:0000256" key="4">
    <source>
        <dbReference type="ARBA" id="ARBA00022454"/>
    </source>
</evidence>
<feature type="domain" description="Myb-like" evidence="13">
    <location>
        <begin position="5"/>
        <end position="57"/>
    </location>
</feature>
<dbReference type="GO" id="GO:0000781">
    <property type="term" value="C:chromosome, telomeric region"/>
    <property type="evidence" value="ECO:0007669"/>
    <property type="project" value="UniProtKB-SubCell"/>
</dbReference>
<evidence type="ECO:0000256" key="12">
    <source>
        <dbReference type="SAM" id="Phobius"/>
    </source>
</evidence>
<feature type="domain" description="H15" evidence="15">
    <location>
        <begin position="97"/>
        <end position="169"/>
    </location>
</feature>
<evidence type="ECO:0000256" key="11">
    <source>
        <dbReference type="SAM" id="MobiDB-lite"/>
    </source>
</evidence>
<reference evidence="16" key="2">
    <citation type="submission" date="2023-04" db="EMBL/GenBank/DDBJ databases">
        <authorList>
            <person name="Bruccoleri R.E."/>
            <person name="Oakeley E.J."/>
            <person name="Faust A.-M."/>
            <person name="Dessus-Babus S."/>
            <person name="Altorfer M."/>
            <person name="Burckhardt D."/>
            <person name="Oertli M."/>
            <person name="Naumann U."/>
            <person name="Petersen F."/>
            <person name="Wong J."/>
        </authorList>
    </citation>
    <scope>NUCLEOTIDE SEQUENCE</scope>
    <source>
        <strain evidence="16">GSM-AAB239-AS_SAM_17_03QT</strain>
        <tissue evidence="16">Leaf</tissue>
    </source>
</reference>
<dbReference type="SMART" id="SM00717">
    <property type="entry name" value="SANT"/>
    <property type="match status" value="1"/>
</dbReference>
<keyword evidence="6" id="KW-0805">Transcription regulation</keyword>
<evidence type="ECO:0000256" key="5">
    <source>
        <dbReference type="ARBA" id="ARBA00022895"/>
    </source>
</evidence>
<evidence type="ECO:0000256" key="1">
    <source>
        <dbReference type="ARBA" id="ARBA00004574"/>
    </source>
</evidence>
<keyword evidence="7" id="KW-0175">Coiled coil</keyword>
<accession>A0AAX6HJ69</accession>
<dbReference type="SUPFAM" id="SSF46785">
    <property type="entry name" value="Winged helix' DNA-binding domain"/>
    <property type="match status" value="1"/>
</dbReference>
<keyword evidence="12" id="KW-1133">Transmembrane helix</keyword>
<dbReference type="SMART" id="SM00526">
    <property type="entry name" value="H15"/>
    <property type="match status" value="1"/>
</dbReference>
<dbReference type="GO" id="GO:0000786">
    <property type="term" value="C:nucleosome"/>
    <property type="evidence" value="ECO:0007669"/>
    <property type="project" value="InterPro"/>
</dbReference>
<dbReference type="PROSITE" id="PS51504">
    <property type="entry name" value="H15"/>
    <property type="match status" value="1"/>
</dbReference>
<reference evidence="16" key="1">
    <citation type="journal article" date="2023" name="GigaByte">
        <title>Genome assembly of the bearded iris, Iris pallida Lam.</title>
        <authorList>
            <person name="Bruccoleri R.E."/>
            <person name="Oakeley E.J."/>
            <person name="Faust A.M.E."/>
            <person name="Altorfer M."/>
            <person name="Dessus-Babus S."/>
            <person name="Burckhardt D."/>
            <person name="Oertli M."/>
            <person name="Naumann U."/>
            <person name="Petersen F."/>
            <person name="Wong J."/>
        </authorList>
    </citation>
    <scope>NUCLEOTIDE SEQUENCE</scope>
    <source>
        <strain evidence="16">GSM-AAB239-AS_SAM_17_03QT</strain>
    </source>
</reference>
<dbReference type="PANTHER" id="PTHR46267:SF15">
    <property type="entry name" value="WINGED HELIX-TURN-HELIX TRANSCRIPTION REPRESSOR DNA-BINDING PROTEIN-RELATED"/>
    <property type="match status" value="1"/>
</dbReference>
<feature type="transmembrane region" description="Helical" evidence="12">
    <location>
        <begin position="260"/>
        <end position="281"/>
    </location>
</feature>
<evidence type="ECO:0000256" key="2">
    <source>
        <dbReference type="ARBA" id="ARBA00004604"/>
    </source>
</evidence>
<evidence type="ECO:0000256" key="8">
    <source>
        <dbReference type="ARBA" id="ARBA00023125"/>
    </source>
</evidence>
<dbReference type="PANTHER" id="PTHR46267">
    <property type="entry name" value="SINGLE MYB HISTONE 4"/>
    <property type="match status" value="1"/>
</dbReference>
<evidence type="ECO:0000259" key="13">
    <source>
        <dbReference type="PROSITE" id="PS50090"/>
    </source>
</evidence>